<feature type="compositionally biased region" description="Basic and acidic residues" evidence="1">
    <location>
        <begin position="33"/>
        <end position="46"/>
    </location>
</feature>
<dbReference type="RefSeq" id="XP_017999788.1">
    <property type="nucleotide sequence ID" value="XM_018143581.1"/>
</dbReference>
<dbReference type="AlphaFoldDB" id="A0A0N1P0D6"/>
<proteinExistence type="predicted"/>
<dbReference type="OrthoDB" id="10589073at2759"/>
<evidence type="ECO:0000256" key="1">
    <source>
        <dbReference type="SAM" id="MobiDB-lite"/>
    </source>
</evidence>
<feature type="transmembrane region" description="Helical" evidence="2">
    <location>
        <begin position="172"/>
        <end position="192"/>
    </location>
</feature>
<evidence type="ECO:0000313" key="3">
    <source>
        <dbReference type="EMBL" id="KPI39825.1"/>
    </source>
</evidence>
<feature type="transmembrane region" description="Helical" evidence="2">
    <location>
        <begin position="110"/>
        <end position="130"/>
    </location>
</feature>
<dbReference type="GeneID" id="28735461"/>
<reference evidence="3 4" key="1">
    <citation type="submission" date="2015-06" db="EMBL/GenBank/DDBJ databases">
        <title>Draft genome of the ant-associated black yeast Phialophora attae CBS 131958.</title>
        <authorList>
            <person name="Moreno L.F."/>
            <person name="Stielow B.J."/>
            <person name="de Hoog S."/>
            <person name="Vicente V.A."/>
            <person name="Weiss V.A."/>
            <person name="de Vries M."/>
            <person name="Cruz L.M."/>
            <person name="Souza E.M."/>
        </authorList>
    </citation>
    <scope>NUCLEOTIDE SEQUENCE [LARGE SCALE GENOMIC DNA]</scope>
    <source>
        <strain evidence="3 4">CBS 131958</strain>
    </source>
</reference>
<keyword evidence="4" id="KW-1185">Reference proteome</keyword>
<accession>A0A0N1P0D6</accession>
<comment type="caution">
    <text evidence="3">The sequence shown here is derived from an EMBL/GenBank/DDBJ whole genome shotgun (WGS) entry which is preliminary data.</text>
</comment>
<keyword evidence="2" id="KW-0472">Membrane</keyword>
<organism evidence="3 4">
    <name type="scientific">Cyphellophora attinorum</name>
    <dbReference type="NCBI Taxonomy" id="1664694"/>
    <lineage>
        <taxon>Eukaryota</taxon>
        <taxon>Fungi</taxon>
        <taxon>Dikarya</taxon>
        <taxon>Ascomycota</taxon>
        <taxon>Pezizomycotina</taxon>
        <taxon>Eurotiomycetes</taxon>
        <taxon>Chaetothyriomycetidae</taxon>
        <taxon>Chaetothyriales</taxon>
        <taxon>Cyphellophoraceae</taxon>
        <taxon>Cyphellophora</taxon>
    </lineage>
</organism>
<dbReference type="VEuPathDB" id="FungiDB:AB675_3523"/>
<protein>
    <submittedName>
        <fullName evidence="3">Uncharacterized protein</fullName>
    </submittedName>
</protein>
<evidence type="ECO:0000313" key="4">
    <source>
        <dbReference type="Proteomes" id="UP000038010"/>
    </source>
</evidence>
<sequence length="240" mass="26315">MGSDRKSSQSRTDKYGSGRGRSHGGSSLPTYSEDGRSRSRGRDHGSGHRSNGLSRSAHAPSAHKIKHGKGVLVEKDPSAAGAQRDARYAEESGYTKTKEQLFKTTPCTGAMYIILTLLSLETAGVIFLAVKFTAAHSKIPNRKNISNLGDAMNLIGDNTEAGAWMVGLTMYLMAWCFHAVYLVVVVGYNMMINNKGVFGFMKRMEEKNRKERIEYGEKKVREAEKIIAEFGDSGRRGGLS</sequence>
<dbReference type="EMBL" id="LFJN01000014">
    <property type="protein sequence ID" value="KPI39825.1"/>
    <property type="molecule type" value="Genomic_DNA"/>
</dbReference>
<dbReference type="Proteomes" id="UP000038010">
    <property type="component" value="Unassembled WGS sequence"/>
</dbReference>
<evidence type="ECO:0000256" key="2">
    <source>
        <dbReference type="SAM" id="Phobius"/>
    </source>
</evidence>
<keyword evidence="2" id="KW-0812">Transmembrane</keyword>
<feature type="compositionally biased region" description="Basic and acidic residues" evidence="1">
    <location>
        <begin position="1"/>
        <end position="16"/>
    </location>
</feature>
<keyword evidence="2" id="KW-1133">Transmembrane helix</keyword>
<feature type="region of interest" description="Disordered" evidence="1">
    <location>
        <begin position="1"/>
        <end position="91"/>
    </location>
</feature>
<name>A0A0N1P0D6_9EURO</name>
<gene>
    <name evidence="3" type="ORF">AB675_3523</name>
</gene>